<evidence type="ECO:0000256" key="7">
    <source>
        <dbReference type="ARBA" id="ARBA00023204"/>
    </source>
</evidence>
<evidence type="ECO:0000256" key="6">
    <source>
        <dbReference type="ARBA" id="ARBA00022763"/>
    </source>
</evidence>
<dbReference type="Proteomes" id="UP000554144">
    <property type="component" value="Unassembled WGS sequence"/>
</dbReference>
<dbReference type="InterPro" id="IPR014048">
    <property type="entry name" value="MethylDNA_cys_MeTrfase_DNA-bd"/>
</dbReference>
<dbReference type="PANTHER" id="PTHR10815">
    <property type="entry name" value="METHYLATED-DNA--PROTEIN-CYSTEINE METHYLTRANSFERASE"/>
    <property type="match status" value="1"/>
</dbReference>
<evidence type="ECO:0000256" key="1">
    <source>
        <dbReference type="ARBA" id="ARBA00001286"/>
    </source>
</evidence>
<dbReference type="NCBIfam" id="TIGR00589">
    <property type="entry name" value="ogt"/>
    <property type="match status" value="1"/>
</dbReference>
<gene>
    <name evidence="10" type="ORF">H0A62_10625</name>
</gene>
<evidence type="ECO:0000256" key="3">
    <source>
        <dbReference type="ARBA" id="ARBA00011918"/>
    </source>
</evidence>
<comment type="catalytic activity">
    <reaction evidence="8">
        <text>a 6-O-methyl-2'-deoxyguanosine in DNA + L-cysteinyl-[protein] = S-methyl-L-cysteinyl-[protein] + a 2'-deoxyguanosine in DNA</text>
        <dbReference type="Rhea" id="RHEA:24000"/>
        <dbReference type="Rhea" id="RHEA-COMP:10131"/>
        <dbReference type="Rhea" id="RHEA-COMP:10132"/>
        <dbReference type="Rhea" id="RHEA-COMP:11367"/>
        <dbReference type="Rhea" id="RHEA-COMP:11368"/>
        <dbReference type="ChEBI" id="CHEBI:29950"/>
        <dbReference type="ChEBI" id="CHEBI:82612"/>
        <dbReference type="ChEBI" id="CHEBI:85445"/>
        <dbReference type="ChEBI" id="CHEBI:85448"/>
        <dbReference type="EC" id="2.1.1.63"/>
    </reaction>
</comment>
<comment type="similarity">
    <text evidence="2">Belongs to the MGMT family.</text>
</comment>
<evidence type="ECO:0000313" key="11">
    <source>
        <dbReference type="Proteomes" id="UP000554144"/>
    </source>
</evidence>
<dbReference type="Gene3D" id="1.10.10.10">
    <property type="entry name" value="Winged helix-like DNA-binding domain superfamily/Winged helix DNA-binding domain"/>
    <property type="match status" value="1"/>
</dbReference>
<dbReference type="CDD" id="cd06445">
    <property type="entry name" value="ATase"/>
    <property type="match status" value="1"/>
</dbReference>
<dbReference type="EC" id="2.1.1.63" evidence="3"/>
<sequence>MQTDTPDGTVHLFEQTQSELKEYFDGSRQVFTMPIHLDGTEFQKKVWQALLTIPYGEYVSYGDVALAAGLTAQHGRPVGTAVGRNPLTIIVPCHRVLASSGRLNGYTGGLERKFALLELEGFTLS</sequence>
<dbReference type="GO" id="GO:0032259">
    <property type="term" value="P:methylation"/>
    <property type="evidence" value="ECO:0007669"/>
    <property type="project" value="UniProtKB-KW"/>
</dbReference>
<keyword evidence="11" id="KW-1185">Reference proteome</keyword>
<comment type="caution">
    <text evidence="10">The sequence shown here is derived from an EMBL/GenBank/DDBJ whole genome shotgun (WGS) entry which is preliminary data.</text>
</comment>
<dbReference type="InterPro" id="IPR036631">
    <property type="entry name" value="MGMT_N_sf"/>
</dbReference>
<reference evidence="10 11" key="1">
    <citation type="submission" date="2020-07" db="EMBL/GenBank/DDBJ databases">
        <title>Taxonomic revisions and descriptions of new bacterial species based on genomic comparisons in the high-G+C-content subgroup of the family Alcaligenaceae.</title>
        <authorList>
            <person name="Szabo A."/>
            <person name="Felfoldi T."/>
        </authorList>
    </citation>
    <scope>NUCLEOTIDE SEQUENCE [LARGE SCALE GENOMIC DNA]</scope>
    <source>
        <strain evidence="10 11">DSM 25667</strain>
    </source>
</reference>
<keyword evidence="4 10" id="KW-0489">Methyltransferase</keyword>
<dbReference type="GO" id="GO:0003908">
    <property type="term" value="F:methylated-DNA-[protein]-cysteine S-methyltransferase activity"/>
    <property type="evidence" value="ECO:0007669"/>
    <property type="project" value="UniProtKB-EC"/>
</dbReference>
<proteinExistence type="inferred from homology"/>
<accession>A0A853GSH4</accession>
<evidence type="ECO:0000256" key="2">
    <source>
        <dbReference type="ARBA" id="ARBA00008711"/>
    </source>
</evidence>
<comment type="catalytic activity">
    <reaction evidence="1">
        <text>a 4-O-methyl-thymidine in DNA + L-cysteinyl-[protein] = a thymidine in DNA + S-methyl-L-cysteinyl-[protein]</text>
        <dbReference type="Rhea" id="RHEA:53428"/>
        <dbReference type="Rhea" id="RHEA-COMP:10131"/>
        <dbReference type="Rhea" id="RHEA-COMP:10132"/>
        <dbReference type="Rhea" id="RHEA-COMP:13555"/>
        <dbReference type="Rhea" id="RHEA-COMP:13556"/>
        <dbReference type="ChEBI" id="CHEBI:29950"/>
        <dbReference type="ChEBI" id="CHEBI:82612"/>
        <dbReference type="ChEBI" id="CHEBI:137386"/>
        <dbReference type="ChEBI" id="CHEBI:137387"/>
        <dbReference type="EC" id="2.1.1.63"/>
    </reaction>
</comment>
<dbReference type="PANTHER" id="PTHR10815:SF13">
    <property type="entry name" value="METHYLATED-DNA--PROTEIN-CYSTEINE METHYLTRANSFERASE"/>
    <property type="match status" value="1"/>
</dbReference>
<dbReference type="SUPFAM" id="SSF46767">
    <property type="entry name" value="Methylated DNA-protein cysteine methyltransferase, C-terminal domain"/>
    <property type="match status" value="1"/>
</dbReference>
<dbReference type="EMBL" id="JACCEV010000002">
    <property type="protein sequence ID" value="NYT86058.1"/>
    <property type="molecule type" value="Genomic_DNA"/>
</dbReference>
<evidence type="ECO:0000256" key="5">
    <source>
        <dbReference type="ARBA" id="ARBA00022679"/>
    </source>
</evidence>
<dbReference type="Pfam" id="PF01035">
    <property type="entry name" value="DNA_binding_1"/>
    <property type="match status" value="1"/>
</dbReference>
<dbReference type="SUPFAM" id="SSF53155">
    <property type="entry name" value="Methylated DNA-protein cysteine methyltransferase domain"/>
    <property type="match status" value="1"/>
</dbReference>
<dbReference type="PROSITE" id="PS00374">
    <property type="entry name" value="MGMT"/>
    <property type="match status" value="1"/>
</dbReference>
<organism evidence="10 11">
    <name type="scientific">Pollutimonas harenae</name>
    <dbReference type="NCBI Taxonomy" id="657015"/>
    <lineage>
        <taxon>Bacteria</taxon>
        <taxon>Pseudomonadati</taxon>
        <taxon>Pseudomonadota</taxon>
        <taxon>Betaproteobacteria</taxon>
        <taxon>Burkholderiales</taxon>
        <taxon>Alcaligenaceae</taxon>
        <taxon>Pollutimonas</taxon>
    </lineage>
</organism>
<dbReference type="GO" id="GO:0006281">
    <property type="term" value="P:DNA repair"/>
    <property type="evidence" value="ECO:0007669"/>
    <property type="project" value="UniProtKB-KW"/>
</dbReference>
<name>A0A853GSH4_9BURK</name>
<dbReference type="InterPro" id="IPR001497">
    <property type="entry name" value="MethylDNA_cys_MeTrfase_AS"/>
</dbReference>
<feature type="domain" description="Methylated-DNA-[protein]-cysteine S-methyltransferase DNA binding" evidence="9">
    <location>
        <begin position="41"/>
        <end position="121"/>
    </location>
</feature>
<evidence type="ECO:0000256" key="4">
    <source>
        <dbReference type="ARBA" id="ARBA00022603"/>
    </source>
</evidence>
<evidence type="ECO:0000259" key="9">
    <source>
        <dbReference type="Pfam" id="PF01035"/>
    </source>
</evidence>
<dbReference type="InterPro" id="IPR036217">
    <property type="entry name" value="MethylDNA_cys_MeTrfase_DNAb"/>
</dbReference>
<dbReference type="OrthoDB" id="9802228at2"/>
<dbReference type="FunFam" id="1.10.10.10:FF:000214">
    <property type="entry name" value="Methylated-DNA--protein-cysteine methyltransferase"/>
    <property type="match status" value="1"/>
</dbReference>
<keyword evidence="6" id="KW-0227">DNA damage</keyword>
<evidence type="ECO:0000313" key="10">
    <source>
        <dbReference type="EMBL" id="NYT86058.1"/>
    </source>
</evidence>
<keyword evidence="7" id="KW-0234">DNA repair</keyword>
<dbReference type="AlphaFoldDB" id="A0A853GSH4"/>
<evidence type="ECO:0000256" key="8">
    <source>
        <dbReference type="ARBA" id="ARBA00049348"/>
    </source>
</evidence>
<protein>
    <recommendedName>
        <fullName evidence="3">methylated-DNA--[protein]-cysteine S-methyltransferase</fullName>
        <ecNumber evidence="3">2.1.1.63</ecNumber>
    </recommendedName>
</protein>
<dbReference type="InterPro" id="IPR036388">
    <property type="entry name" value="WH-like_DNA-bd_sf"/>
</dbReference>
<keyword evidence="5 10" id="KW-0808">Transferase</keyword>